<dbReference type="NCBIfam" id="TIGR01630">
    <property type="entry name" value="psiM2_ORF9"/>
    <property type="match status" value="1"/>
</dbReference>
<dbReference type="Pfam" id="PF17289">
    <property type="entry name" value="Terminase_6C"/>
    <property type="match status" value="1"/>
</dbReference>
<evidence type="ECO:0000313" key="5">
    <source>
        <dbReference type="Proteomes" id="UP000248924"/>
    </source>
</evidence>
<dbReference type="Gene3D" id="3.30.420.240">
    <property type="match status" value="1"/>
</dbReference>
<keyword evidence="5" id="KW-1185">Reference proteome</keyword>
<feature type="compositionally biased region" description="Pro residues" evidence="2">
    <location>
        <begin position="492"/>
        <end position="503"/>
    </location>
</feature>
<dbReference type="RefSeq" id="WP_111218307.1">
    <property type="nucleotide sequence ID" value="NZ_POTY01000251.1"/>
</dbReference>
<feature type="compositionally biased region" description="Acidic residues" evidence="2">
    <location>
        <begin position="515"/>
        <end position="525"/>
    </location>
</feature>
<name>A0A2W2E9V5_9ACTN</name>
<dbReference type="Pfam" id="PF03237">
    <property type="entry name" value="Terminase_6N"/>
    <property type="match status" value="1"/>
</dbReference>
<evidence type="ECO:0000256" key="1">
    <source>
        <dbReference type="ARBA" id="ARBA00022612"/>
    </source>
</evidence>
<proteinExistence type="predicted"/>
<dbReference type="InterPro" id="IPR035421">
    <property type="entry name" value="Terminase_6C"/>
</dbReference>
<accession>A0A2W2E9V5</accession>
<dbReference type="InterPro" id="IPR006517">
    <property type="entry name" value="Phage_terminase_lsu-like_C"/>
</dbReference>
<comment type="caution">
    <text evidence="4">The sequence shown here is derived from an EMBL/GenBank/DDBJ whole genome shotgun (WGS) entry which is preliminary data.</text>
</comment>
<evidence type="ECO:0000313" key="4">
    <source>
        <dbReference type="EMBL" id="PZG10300.1"/>
    </source>
</evidence>
<dbReference type="EMBL" id="POTY01000251">
    <property type="protein sequence ID" value="PZG10300.1"/>
    <property type="molecule type" value="Genomic_DNA"/>
</dbReference>
<dbReference type="Proteomes" id="UP000248924">
    <property type="component" value="Unassembled WGS sequence"/>
</dbReference>
<evidence type="ECO:0000256" key="2">
    <source>
        <dbReference type="SAM" id="MobiDB-lite"/>
    </source>
</evidence>
<dbReference type="AlphaFoldDB" id="A0A2W2E9V5"/>
<evidence type="ECO:0000259" key="3">
    <source>
        <dbReference type="Pfam" id="PF17289"/>
    </source>
</evidence>
<organism evidence="4 5">
    <name type="scientific">Micromonospora craterilacus</name>
    <dbReference type="NCBI Taxonomy" id="1655439"/>
    <lineage>
        <taxon>Bacteria</taxon>
        <taxon>Bacillati</taxon>
        <taxon>Actinomycetota</taxon>
        <taxon>Actinomycetes</taxon>
        <taxon>Micromonosporales</taxon>
        <taxon>Micromonosporaceae</taxon>
        <taxon>Micromonospora</taxon>
    </lineage>
</organism>
<gene>
    <name evidence="4" type="ORF">C1I95_28170</name>
</gene>
<protein>
    <recommendedName>
        <fullName evidence="3">Terminase large subunit gp17-like C-terminal domain-containing protein</fullName>
    </recommendedName>
</protein>
<feature type="region of interest" description="Disordered" evidence="2">
    <location>
        <begin position="484"/>
        <end position="525"/>
    </location>
</feature>
<feature type="domain" description="Terminase large subunit gp17-like C-terminal" evidence="3">
    <location>
        <begin position="336"/>
        <end position="476"/>
    </location>
</feature>
<keyword evidence="1" id="KW-1188">Viral release from host cell</keyword>
<dbReference type="OrthoDB" id="4519042at2"/>
<sequence length="525" mass="59078">MAQIKLEKLLELRHLHELKAQREREAQLNRPLRWASPLDMACKLDPTVVRTPALEVINQGLVDLAQDRIPGNKLAVFMSPQEGKSTLCSYWNLLWLIADVNADTRIIEVSYSDEMARRWGADVKMAVESHNGDEGTTDLGIRLRADSRAAGRWQVAGRRGGIYCAGVGGSINGKAADYICVDDPLKNMEEAQSEAYRKRVMRTWQSVLIPRHGPNTKVLWIQTLWHEAEPIAEITSGENAQDWKIIRIPAIADRSDDPLGRKIGEPMQSARGQRDWAKIRRQVGSYVFSALYQQSPTPAEGNMFKRFWWRYYTRHGDFIALGPQRFRLSDCWRFATVDLAASERASADWTVISAWARTISGDLVLLDRVRVHVGENRHFDAARPLVEKWRLDTVFVERSQHGMTLTREAANNGVSITPLDAESDKVTRAIPASRWVEGGRMWLPAGAWWLDEWINEHAGFPNARNDDQVDTTSYAVRISITRAAPAIGPGSGPEPPTAPPPVSPTDRLNHGDGGDWIDWDSDDPL</sequence>
<reference evidence="4 5" key="1">
    <citation type="submission" date="2018-01" db="EMBL/GenBank/DDBJ databases">
        <title>Draft genome sequence of Jishengella sp. NA12.</title>
        <authorList>
            <person name="Sahin N."/>
            <person name="Ay H."/>
            <person name="Saygin H."/>
        </authorList>
    </citation>
    <scope>NUCLEOTIDE SEQUENCE [LARGE SCALE GENOMIC DNA]</scope>
    <source>
        <strain evidence="4 5">NA12</strain>
    </source>
</reference>